<dbReference type="Pfam" id="PF03721">
    <property type="entry name" value="UDPG_MGDP_dh_N"/>
    <property type="match status" value="1"/>
</dbReference>
<evidence type="ECO:0000256" key="3">
    <source>
        <dbReference type="ARBA" id="ARBA00012954"/>
    </source>
</evidence>
<dbReference type="InterPro" id="IPR028357">
    <property type="entry name" value="UDPglc_DH_bac"/>
</dbReference>
<dbReference type="PANTHER" id="PTHR43750:SF3">
    <property type="entry name" value="UDP-GLUCOSE 6-DEHYDROGENASE TUAD"/>
    <property type="match status" value="1"/>
</dbReference>
<gene>
    <name evidence="12" type="ORF">SAMN05444392_1143</name>
</gene>
<evidence type="ECO:0000256" key="6">
    <source>
        <dbReference type="ARBA" id="ARBA00047473"/>
    </source>
</evidence>
<dbReference type="PIRSF" id="PIRSF500134">
    <property type="entry name" value="UDPglc_DH_bac"/>
    <property type="match status" value="1"/>
</dbReference>
<dbReference type="SUPFAM" id="SSF52413">
    <property type="entry name" value="UDP-glucose/GDP-mannose dehydrogenase C-terminal domain"/>
    <property type="match status" value="1"/>
</dbReference>
<dbReference type="Proteomes" id="UP000184476">
    <property type="component" value="Unassembled WGS sequence"/>
</dbReference>
<dbReference type="PROSITE" id="PS51257">
    <property type="entry name" value="PROKAR_LIPOPROTEIN"/>
    <property type="match status" value="1"/>
</dbReference>
<evidence type="ECO:0000256" key="2">
    <source>
        <dbReference type="ARBA" id="ARBA00006601"/>
    </source>
</evidence>
<feature type="binding site" evidence="10">
    <location>
        <position position="86"/>
    </location>
    <ligand>
        <name>NAD(+)</name>
        <dbReference type="ChEBI" id="CHEBI:57540"/>
    </ligand>
</feature>
<evidence type="ECO:0000313" key="13">
    <source>
        <dbReference type="Proteomes" id="UP000184476"/>
    </source>
</evidence>
<feature type="domain" description="UDP-glucose/GDP-mannose dehydrogenase C-terminal" evidence="11">
    <location>
        <begin position="306"/>
        <end position="403"/>
    </location>
</feature>
<dbReference type="Pfam" id="PF03720">
    <property type="entry name" value="UDPG_MGDP_dh_C"/>
    <property type="match status" value="1"/>
</dbReference>
<dbReference type="SUPFAM" id="SSF51735">
    <property type="entry name" value="NAD(P)-binding Rossmann-fold domains"/>
    <property type="match status" value="1"/>
</dbReference>
<feature type="binding site" evidence="10">
    <location>
        <position position="261"/>
    </location>
    <ligand>
        <name>NAD(+)</name>
        <dbReference type="ChEBI" id="CHEBI:57540"/>
    </ligand>
</feature>
<keyword evidence="13" id="KW-1185">Reference proteome</keyword>
<comment type="similarity">
    <text evidence="2 7">Belongs to the UDP-glucose/GDP-mannose dehydrogenase family.</text>
</comment>
<evidence type="ECO:0000313" key="12">
    <source>
        <dbReference type="EMBL" id="SHF29669.1"/>
    </source>
</evidence>
<dbReference type="InterPro" id="IPR017476">
    <property type="entry name" value="UDP-Glc/GDP-Man"/>
</dbReference>
<sequence length="428" mass="47749">MKIAIIGLGHVGLVTACCLVNWGHQVYGFDQDEKKVKQIKEGVPPFYEPALDQLLQDTLASEHFLVHSTLTEAISQCELILLAVGTPISTEGKLDLNQLWQALEDLVSLPILPPYLLIKSTVPPGTTTQIYHRLQDRVEDVICHPEFLRQGNAIEDFQHPNRLIFGLHHEDSQAVIQQLYHPFQKKSHLFQYCTPASAELIKLGANAFLATKISFINQMANFAEQVGANIEEISIGLGSDPRIGPQFLQAGLGYGGPCLPKDLTALSTLAESPLLASTTQINEQQPHFLLQRIESELGDLKGCPIALLGLTFKPNTNDLQASQAMYLAELLLQRGAIVQAYDPVIKDTPCKQLQLAQTIEDAIKGSKAVIIATDWEDFQQLDWSLLQRFRISNLFDGRNLFPYKRAQKLARIFRITYHSVGRPTIRVE</sequence>
<feature type="active site" description="Nucleophile" evidence="8">
    <location>
        <position position="258"/>
    </location>
</feature>
<dbReference type="InterPro" id="IPR036220">
    <property type="entry name" value="UDP-Glc/GDP-Man_DH_C_sf"/>
</dbReference>
<evidence type="ECO:0000256" key="10">
    <source>
        <dbReference type="PIRSR" id="PIRSR500134-3"/>
    </source>
</evidence>
<evidence type="ECO:0000256" key="1">
    <source>
        <dbReference type="ARBA" id="ARBA00004701"/>
    </source>
</evidence>
<evidence type="ECO:0000256" key="5">
    <source>
        <dbReference type="ARBA" id="ARBA00023027"/>
    </source>
</evidence>
<feature type="binding site" evidence="10">
    <location>
        <position position="30"/>
    </location>
    <ligand>
        <name>NAD(+)</name>
        <dbReference type="ChEBI" id="CHEBI:57540"/>
    </ligand>
</feature>
<dbReference type="PANTHER" id="PTHR43750">
    <property type="entry name" value="UDP-GLUCOSE 6-DEHYDROGENASE TUAD"/>
    <property type="match status" value="1"/>
</dbReference>
<dbReference type="RefSeq" id="WP_073157083.1">
    <property type="nucleotide sequence ID" value="NZ_FQVL01000014.1"/>
</dbReference>
<dbReference type="EMBL" id="FQVL01000014">
    <property type="protein sequence ID" value="SHF29669.1"/>
    <property type="molecule type" value="Genomic_DNA"/>
</dbReference>
<evidence type="ECO:0000256" key="8">
    <source>
        <dbReference type="PIRSR" id="PIRSR500134-1"/>
    </source>
</evidence>
<dbReference type="SUPFAM" id="SSF48179">
    <property type="entry name" value="6-phosphogluconate dehydrogenase C-terminal domain-like"/>
    <property type="match status" value="1"/>
</dbReference>
<evidence type="ECO:0000256" key="7">
    <source>
        <dbReference type="PIRNR" id="PIRNR000124"/>
    </source>
</evidence>
<dbReference type="AlphaFoldDB" id="A0A1M5AHA6"/>
<dbReference type="InterPro" id="IPR036291">
    <property type="entry name" value="NAD(P)-bd_dom_sf"/>
</dbReference>
<accession>A0A1M5AHA6</accession>
<dbReference type="InterPro" id="IPR014027">
    <property type="entry name" value="UDP-Glc/GDP-Man_DH_C"/>
</dbReference>
<name>A0A1M5AHA6_9BACL</name>
<dbReference type="UniPathway" id="UPA00038">
    <property type="reaction ID" value="UER00491"/>
</dbReference>
<comment type="pathway">
    <text evidence="1">Nucleotide-sugar biosynthesis; UDP-alpha-D-glucuronate biosynthesis; UDP-alpha-D-glucuronate from UDP-alpha-D-glucose: step 1/1.</text>
</comment>
<feature type="binding site" evidence="9">
    <location>
        <position position="313"/>
    </location>
    <ligand>
        <name>substrate</name>
    </ligand>
</feature>
<evidence type="ECO:0000256" key="9">
    <source>
        <dbReference type="PIRSR" id="PIRSR500134-2"/>
    </source>
</evidence>
<dbReference type="Gene3D" id="3.40.50.720">
    <property type="entry name" value="NAD(P)-binding Rossmann-like Domain"/>
    <property type="match status" value="2"/>
</dbReference>
<dbReference type="Gene3D" id="1.20.5.100">
    <property type="entry name" value="Cytochrome c1, transmembrane anchor, C-terminal"/>
    <property type="match status" value="1"/>
</dbReference>
<dbReference type="SMART" id="SM00984">
    <property type="entry name" value="UDPG_MGDP_dh_C"/>
    <property type="match status" value="1"/>
</dbReference>
<dbReference type="GO" id="GO:0003979">
    <property type="term" value="F:UDP-glucose 6-dehydrogenase activity"/>
    <property type="evidence" value="ECO:0007669"/>
    <property type="project" value="UniProtKB-EC"/>
</dbReference>
<dbReference type="GO" id="GO:0000271">
    <property type="term" value="P:polysaccharide biosynthetic process"/>
    <property type="evidence" value="ECO:0007669"/>
    <property type="project" value="InterPro"/>
</dbReference>
<feature type="binding site" evidence="9">
    <location>
        <position position="255"/>
    </location>
    <ligand>
        <name>substrate</name>
    </ligand>
</feature>
<keyword evidence="5 7" id="KW-0520">NAD</keyword>
<comment type="catalytic activity">
    <reaction evidence="6 7">
        <text>UDP-alpha-D-glucose + 2 NAD(+) + H2O = UDP-alpha-D-glucuronate + 2 NADH + 3 H(+)</text>
        <dbReference type="Rhea" id="RHEA:23596"/>
        <dbReference type="ChEBI" id="CHEBI:15377"/>
        <dbReference type="ChEBI" id="CHEBI:15378"/>
        <dbReference type="ChEBI" id="CHEBI:57540"/>
        <dbReference type="ChEBI" id="CHEBI:57945"/>
        <dbReference type="ChEBI" id="CHEBI:58052"/>
        <dbReference type="ChEBI" id="CHEBI:58885"/>
        <dbReference type="EC" id="1.1.1.22"/>
    </reaction>
</comment>
<dbReference type="InterPro" id="IPR014026">
    <property type="entry name" value="UDP-Glc/GDP-Man_DH_dimer"/>
</dbReference>
<feature type="binding site" evidence="9">
    <location>
        <position position="202"/>
    </location>
    <ligand>
        <name>substrate</name>
    </ligand>
</feature>
<dbReference type="GO" id="GO:0051287">
    <property type="term" value="F:NAD binding"/>
    <property type="evidence" value="ECO:0007669"/>
    <property type="project" value="InterPro"/>
</dbReference>
<keyword evidence="4 7" id="KW-0560">Oxidoreductase</keyword>
<evidence type="ECO:0000259" key="11">
    <source>
        <dbReference type="SMART" id="SM00984"/>
    </source>
</evidence>
<dbReference type="NCBIfam" id="TIGR03026">
    <property type="entry name" value="NDP-sugDHase"/>
    <property type="match status" value="1"/>
</dbReference>
<dbReference type="STRING" id="112248.SAMN05444392_1143"/>
<proteinExistence type="inferred from homology"/>
<dbReference type="EC" id="1.1.1.22" evidence="3 7"/>
<dbReference type="GO" id="GO:0006065">
    <property type="term" value="P:UDP-glucuronate biosynthetic process"/>
    <property type="evidence" value="ECO:0007669"/>
    <property type="project" value="UniProtKB-UniPathway"/>
</dbReference>
<feature type="binding site" evidence="10">
    <location>
        <position position="121"/>
    </location>
    <ligand>
        <name>NAD(+)</name>
        <dbReference type="ChEBI" id="CHEBI:57540"/>
    </ligand>
</feature>
<dbReference type="InterPro" id="IPR001732">
    <property type="entry name" value="UDP-Glc/GDP-Man_DH_N"/>
</dbReference>
<feature type="binding site" evidence="9">
    <location>
        <begin position="247"/>
        <end position="251"/>
    </location>
    <ligand>
        <name>substrate</name>
    </ligand>
</feature>
<dbReference type="InterPro" id="IPR008927">
    <property type="entry name" value="6-PGluconate_DH-like_C_sf"/>
</dbReference>
<dbReference type="PIRSF" id="PIRSF000124">
    <property type="entry name" value="UDPglc_GDPman_dh"/>
    <property type="match status" value="1"/>
</dbReference>
<reference evidence="12 13" key="1">
    <citation type="submission" date="2016-11" db="EMBL/GenBank/DDBJ databases">
        <authorList>
            <person name="Jaros S."/>
            <person name="Januszkiewicz K."/>
            <person name="Wedrychowicz H."/>
        </authorList>
    </citation>
    <scope>NUCLEOTIDE SEQUENCE [LARGE SCALE GENOMIC DNA]</scope>
    <source>
        <strain evidence="12 13">DSM 44666</strain>
    </source>
</reference>
<organism evidence="12 13">
    <name type="scientific">Seinonella peptonophila</name>
    <dbReference type="NCBI Taxonomy" id="112248"/>
    <lineage>
        <taxon>Bacteria</taxon>
        <taxon>Bacillati</taxon>
        <taxon>Bacillota</taxon>
        <taxon>Bacilli</taxon>
        <taxon>Bacillales</taxon>
        <taxon>Thermoactinomycetaceae</taxon>
        <taxon>Seinonella</taxon>
    </lineage>
</organism>
<dbReference type="Pfam" id="PF00984">
    <property type="entry name" value="UDPG_MGDP_dh"/>
    <property type="match status" value="1"/>
</dbReference>
<protein>
    <recommendedName>
        <fullName evidence="3 7">UDP-glucose 6-dehydrogenase</fullName>
        <ecNumber evidence="3 7">1.1.1.22</ecNumber>
    </recommendedName>
</protein>
<evidence type="ECO:0000256" key="4">
    <source>
        <dbReference type="ARBA" id="ARBA00023002"/>
    </source>
</evidence>
<feature type="binding site" evidence="10">
    <location>
        <position position="35"/>
    </location>
    <ligand>
        <name>NAD(+)</name>
        <dbReference type="ChEBI" id="CHEBI:57540"/>
    </ligand>
</feature>